<dbReference type="AlphaFoldDB" id="A0A0F9BIM3"/>
<evidence type="ECO:0000313" key="3">
    <source>
        <dbReference type="EMBL" id="KKK90414.1"/>
    </source>
</evidence>
<comment type="caution">
    <text evidence="3">The sequence shown here is derived from an EMBL/GenBank/DDBJ whole genome shotgun (WGS) entry which is preliminary data.</text>
</comment>
<dbReference type="SUPFAM" id="SSF101960">
    <property type="entry name" value="Stabilizer of iron transporter SufD"/>
    <property type="match status" value="1"/>
</dbReference>
<dbReference type="InterPro" id="IPR037284">
    <property type="entry name" value="SUF_FeS_clus_asmbl_SufBD_sf"/>
</dbReference>
<dbReference type="GO" id="GO:0016226">
    <property type="term" value="P:iron-sulfur cluster assembly"/>
    <property type="evidence" value="ECO:0007669"/>
    <property type="project" value="InterPro"/>
</dbReference>
<comment type="similarity">
    <text evidence="1">Belongs to the iron-sulfur cluster assembly SufBD family.</text>
</comment>
<feature type="domain" description="SUF system FeS cluster assembly SufBD core" evidence="2">
    <location>
        <begin position="1"/>
        <end position="120"/>
    </location>
</feature>
<protein>
    <recommendedName>
        <fullName evidence="2">SUF system FeS cluster assembly SufBD core domain-containing protein</fullName>
    </recommendedName>
</protein>
<dbReference type="InterPro" id="IPR055346">
    <property type="entry name" value="Fe-S_cluster_assembly_SufBD"/>
</dbReference>
<dbReference type="EMBL" id="LAZR01049113">
    <property type="protein sequence ID" value="KKK90414.1"/>
    <property type="molecule type" value="Genomic_DNA"/>
</dbReference>
<sequence>MKYPSVYLLGPNDKAEIMSIAYAGKGMHQDAGAKVLHLAKDTTSRIVSKSISKFGGRSTYRGLLKVAKGATGVKSSVQCDALLLEDESSTDTYPYMEIDEEDATISHEATVGKIGEEDYFIYKHALFLKMKH</sequence>
<reference evidence="3" key="1">
    <citation type="journal article" date="2015" name="Nature">
        <title>Complex archaea that bridge the gap between prokaryotes and eukaryotes.</title>
        <authorList>
            <person name="Spang A."/>
            <person name="Saw J.H."/>
            <person name="Jorgensen S.L."/>
            <person name="Zaremba-Niedzwiedzka K."/>
            <person name="Martijn J."/>
            <person name="Lind A.E."/>
            <person name="van Eijk R."/>
            <person name="Schleper C."/>
            <person name="Guy L."/>
            <person name="Ettema T.J."/>
        </authorList>
    </citation>
    <scope>NUCLEOTIDE SEQUENCE</scope>
</reference>
<dbReference type="Pfam" id="PF01458">
    <property type="entry name" value="SUFBD_core"/>
    <property type="match status" value="1"/>
</dbReference>
<evidence type="ECO:0000259" key="2">
    <source>
        <dbReference type="Pfam" id="PF01458"/>
    </source>
</evidence>
<evidence type="ECO:0000256" key="1">
    <source>
        <dbReference type="ARBA" id="ARBA00043967"/>
    </source>
</evidence>
<organism evidence="3">
    <name type="scientific">marine sediment metagenome</name>
    <dbReference type="NCBI Taxonomy" id="412755"/>
    <lineage>
        <taxon>unclassified sequences</taxon>
        <taxon>metagenomes</taxon>
        <taxon>ecological metagenomes</taxon>
    </lineage>
</organism>
<gene>
    <name evidence="3" type="ORF">LCGC14_2723250</name>
</gene>
<accession>A0A0F9BIM3</accession>
<dbReference type="PANTHER" id="PTHR30508">
    <property type="entry name" value="FES CLUSTER ASSEMBLY PROTEIN SUF"/>
    <property type="match status" value="1"/>
</dbReference>
<name>A0A0F9BIM3_9ZZZZ</name>
<dbReference type="InterPro" id="IPR000825">
    <property type="entry name" value="SUF_FeS_clus_asmbl_SufBD_core"/>
</dbReference>
<dbReference type="PANTHER" id="PTHR30508:SF1">
    <property type="entry name" value="UPF0051 PROTEIN ABCI8, CHLOROPLASTIC-RELATED"/>
    <property type="match status" value="1"/>
</dbReference>
<proteinExistence type="inferred from homology"/>